<protein>
    <submittedName>
        <fullName evidence="2">Putative tubulin--tyrosine ligase-like protein 12</fullName>
    </submittedName>
</protein>
<dbReference type="Gene3D" id="3.30.470.20">
    <property type="entry name" value="ATP-grasp fold, B domain"/>
    <property type="match status" value="1"/>
</dbReference>
<dbReference type="InterPro" id="IPR027749">
    <property type="entry name" value="TTLL12"/>
</dbReference>
<sequence>MPSKDSVSDVDKFIFGHRNQLETSAVPQHLWEPLYNKLEGSVFDAGEVFQIVEVQLVDDDDCDGESPEGSSNAGLQHTWKVIVIKEHGLAVAEDVYLIDHAWTYRPHQAKEQLQRVPGLLKRMAALMDVAADVTADNEEEVLSNVLERMWLYNQTYSVGGPRVTTEDSAPIWYVMDEFGSRIQHSREPSFRCVPFYYLPHAASYSLLFPIREVPCAGEVTRNFAEGPPCDRLTEQALLLPWEPCDMTSVDCNQREPSLEYFRSGRKEESMPDRTALAPAMPSDRPLKVFSEYRYINEYLKHPAFEFTDKEQEADVLWLNYHYKNYRELSRETGWKRVNQFPFEHVVTVKDLLAVVCRRAAAAEVVDPGTLETSPSWLPTTYNLKTELPMFVSYFQQREKRGLDNHWICKPWNLARSLDTHVTNSLNCILRQPATGPKIVCKYISDPVLFPREDVGLVKFDFRYIVLLTSVEPLQLYAYKNFWLRFANKPFALDDYEDYEKHFTVMNYADTDMKQMLCAEFVEKFDDAYPSTPWSGIQEQVFGILRSAFEQAASRPPPGGICPNPQSRAMYAVDLMIEWDTSSGEKGVQPKLLEVNWAPDCQRACLFYPSFFDDVFSTLFLDEPTDSVIPL</sequence>
<dbReference type="PANTHER" id="PTHR46088:SF1">
    <property type="entry name" value="TUBULIN--TYROSINE LIGASE-LIKE PROTEIN 12"/>
    <property type="match status" value="1"/>
</dbReference>
<dbReference type="PANTHER" id="PTHR46088">
    <property type="entry name" value="TUBULIN--TYROSINE LIGASE-LIKE PROTEIN 12"/>
    <property type="match status" value="1"/>
</dbReference>
<dbReference type="GO" id="GO:0005737">
    <property type="term" value="C:cytoplasm"/>
    <property type="evidence" value="ECO:0007669"/>
    <property type="project" value="TreeGrafter"/>
</dbReference>
<dbReference type="InterPro" id="IPR004344">
    <property type="entry name" value="TTL/TTLL_fam"/>
</dbReference>
<evidence type="ECO:0000313" key="2">
    <source>
        <dbReference type="EMBL" id="MBY08467.1"/>
    </source>
</evidence>
<keyword evidence="2" id="KW-0436">Ligase</keyword>
<feature type="domain" description="Tubulin--tyrosine ligase-like protein 12 SET-like" evidence="1">
    <location>
        <begin position="71"/>
        <end position="245"/>
    </location>
</feature>
<accession>A0A2R5LGM1</accession>
<dbReference type="Pfam" id="PF25556">
    <property type="entry name" value="SET_TTL"/>
    <property type="match status" value="1"/>
</dbReference>
<organism evidence="2">
    <name type="scientific">Ornithodoros turicata</name>
    <dbReference type="NCBI Taxonomy" id="34597"/>
    <lineage>
        <taxon>Eukaryota</taxon>
        <taxon>Metazoa</taxon>
        <taxon>Ecdysozoa</taxon>
        <taxon>Arthropoda</taxon>
        <taxon>Chelicerata</taxon>
        <taxon>Arachnida</taxon>
        <taxon>Acari</taxon>
        <taxon>Parasitiformes</taxon>
        <taxon>Ixodida</taxon>
        <taxon>Ixodoidea</taxon>
        <taxon>Argasidae</taxon>
        <taxon>Ornithodorinae</taxon>
        <taxon>Ornithodoros</taxon>
    </lineage>
</organism>
<reference evidence="2" key="1">
    <citation type="submission" date="2018-03" db="EMBL/GenBank/DDBJ databases">
        <title>The relapsing fever spirochete Borrelia turicatae persists in the highly oxidative environment of its soft-bodied tick vector.</title>
        <authorList>
            <person name="Bourret T.J."/>
            <person name="Boyle W.K."/>
            <person name="Valenzuela J.G."/>
            <person name="Oliveira F."/>
            <person name="Lopez J.E."/>
        </authorList>
    </citation>
    <scope>NUCLEOTIDE SEQUENCE</scope>
    <source>
        <strain evidence="2">Kansas strain/isolate</strain>
        <tissue evidence="2">Salivary glands</tissue>
    </source>
</reference>
<evidence type="ECO:0000259" key="1">
    <source>
        <dbReference type="Pfam" id="PF25556"/>
    </source>
</evidence>
<dbReference type="Pfam" id="PF03133">
    <property type="entry name" value="TTL"/>
    <property type="match status" value="1"/>
</dbReference>
<proteinExistence type="predicted"/>
<dbReference type="GO" id="GO:0016874">
    <property type="term" value="F:ligase activity"/>
    <property type="evidence" value="ECO:0007669"/>
    <property type="project" value="UniProtKB-KW"/>
</dbReference>
<dbReference type="InterPro" id="IPR057954">
    <property type="entry name" value="SET_TTL12"/>
</dbReference>
<dbReference type="EMBL" id="GGLE01004341">
    <property type="protein sequence ID" value="MBY08467.1"/>
    <property type="molecule type" value="Transcribed_RNA"/>
</dbReference>
<dbReference type="AlphaFoldDB" id="A0A2R5LGM1"/>
<name>A0A2R5LGM1_9ACAR</name>
<dbReference type="PROSITE" id="PS51221">
    <property type="entry name" value="TTL"/>
    <property type="match status" value="1"/>
</dbReference>